<reference evidence="2 3" key="1">
    <citation type="journal article" date="2019" name="ISME J.">
        <title>Genome analyses of uncultured TG2/ZB3 bacteria in 'Margulisbacteria' specifically attached to ectosymbiotic spirochetes of protists in the termite gut.</title>
        <authorList>
            <person name="Utami Y.D."/>
            <person name="Kuwahara H."/>
            <person name="Igai K."/>
            <person name="Murakami T."/>
            <person name="Sugaya K."/>
            <person name="Morikawa T."/>
            <person name="Nagura Y."/>
            <person name="Yuki M."/>
            <person name="Deevong P."/>
            <person name="Inoue T."/>
            <person name="Kihara K."/>
            <person name="Lo N."/>
            <person name="Yamada A."/>
            <person name="Ohkuma M."/>
            <person name="Hongoh Y."/>
        </authorList>
    </citation>
    <scope>NUCLEOTIDE SEQUENCE [LARGE SCALE GENOMIC DNA]</scope>
    <source>
        <strain evidence="2">NkOx7-01</strain>
    </source>
</reference>
<dbReference type="AlphaFoldDB" id="A0A388TDG4"/>
<comment type="caution">
    <text evidence="2">The sequence shown here is derived from an EMBL/GenBank/DDBJ whole genome shotgun (WGS) entry which is preliminary data.</text>
</comment>
<protein>
    <submittedName>
        <fullName evidence="2">PIN domain protein</fullName>
    </submittedName>
</protein>
<dbReference type="Proteomes" id="UP000269352">
    <property type="component" value="Unassembled WGS sequence"/>
</dbReference>
<dbReference type="EMBL" id="BGZN01000113">
    <property type="protein sequence ID" value="GBR74955.1"/>
    <property type="molecule type" value="Genomic_DNA"/>
</dbReference>
<dbReference type="CDD" id="cd18692">
    <property type="entry name" value="PIN_VapC-like"/>
    <property type="match status" value="1"/>
</dbReference>
<dbReference type="InterPro" id="IPR002716">
    <property type="entry name" value="PIN_dom"/>
</dbReference>
<dbReference type="SUPFAM" id="SSF88723">
    <property type="entry name" value="PIN domain-like"/>
    <property type="match status" value="1"/>
</dbReference>
<evidence type="ECO:0000259" key="1">
    <source>
        <dbReference type="Pfam" id="PF01850"/>
    </source>
</evidence>
<evidence type="ECO:0000313" key="3">
    <source>
        <dbReference type="Proteomes" id="UP000269352"/>
    </source>
</evidence>
<accession>A0A388TDG4</accession>
<dbReference type="InterPro" id="IPR029060">
    <property type="entry name" value="PIN-like_dom_sf"/>
</dbReference>
<organism evidence="2 3">
    <name type="scientific">Termititenax aidoneus</name>
    <dbReference type="NCBI Taxonomy" id="2218524"/>
    <lineage>
        <taxon>Bacteria</taxon>
        <taxon>Bacillati</taxon>
        <taxon>Candidatus Margulisiibacteriota</taxon>
        <taxon>Candidatus Termititenacia</taxon>
        <taxon>Candidatus Termititenacales</taxon>
        <taxon>Candidatus Termititenacaceae</taxon>
        <taxon>Candidatus Termititenax</taxon>
    </lineage>
</organism>
<dbReference type="PANTHER" id="PTHR38826">
    <property type="entry name" value="RIBONUCLEASE VAPC13"/>
    <property type="match status" value="1"/>
</dbReference>
<sequence>MRAKAFIDTNIFVYIQRTDYPAKQKIASAVVDSYDSIISTQVLNEFCNIFTKKYPVPLDDLEKIIDALLGVCEISFVSAETIKQSLVLHKQYRYPYYDCLIIASALENGCAYLFTEDLQDGQLINGKLKIVDIFKHADELFV</sequence>
<gene>
    <name evidence="2" type="ORF">NO1_2039</name>
</gene>
<keyword evidence="3" id="KW-1185">Reference proteome</keyword>
<dbReference type="InterPro" id="IPR052106">
    <property type="entry name" value="PINc/VapC_TA"/>
</dbReference>
<name>A0A388TDG4_TERA1</name>
<dbReference type="Pfam" id="PF01850">
    <property type="entry name" value="PIN"/>
    <property type="match status" value="1"/>
</dbReference>
<proteinExistence type="predicted"/>
<evidence type="ECO:0000313" key="2">
    <source>
        <dbReference type="EMBL" id="GBR74955.1"/>
    </source>
</evidence>
<dbReference type="PANTHER" id="PTHR38826:SF5">
    <property type="entry name" value="RIBONUCLEASE VAPC13"/>
    <property type="match status" value="1"/>
</dbReference>
<feature type="domain" description="PIN" evidence="1">
    <location>
        <begin position="6"/>
        <end position="117"/>
    </location>
</feature>
<dbReference type="Gene3D" id="3.40.50.1010">
    <property type="entry name" value="5'-nuclease"/>
    <property type="match status" value="1"/>
</dbReference>